<protein>
    <submittedName>
        <fullName evidence="1">Uncharacterized protein</fullName>
    </submittedName>
</protein>
<sequence>MRYLREWERESNLANAWADFGDRAGLVDRVARHLLGRDAPNVLHVAGLSGIGKTRVAFEACRRNERLNGVFYLPRYTDLTLALRRAIEAADAVTLVVDETSFSEFEQVRALFADRPAQVRIVTLGPAARQRVHAHPDLIVVPEPQTEGEVLAVIRGPGQSLPEAVLQSIAARSAHDLRLALLLVEATRRRPDFQTVPLLDFDGVWRRVTTLFSSHIPDPVAFRSRYEVLTVSVDVGVRDEYGDELRALAGYFGIPESHLLDALNVAEGCGLGVRTTRFFEGVPHALAVGLFHDLFRRRLRDRLEEFMGRLPERLLRRFLERCQELPGGLREEVADHVGRVFLNWLSGAGVTALVGRSDSRVFQTWAEFDPTQGLAWLRRAAEAASAEQLLGVDGAPDGSGGWRGRRQLVWLCQNLAGFADHFAACEAILYRLARYETEPRIGNNGTAVWRSLFWPVLTPTELPFDRRFRTLLTRLRAASADDLELVLEAAFAVIDPPHLGLGMPPGMVGGRVTPQPWMPASHEQLREYRRDAARQVLGAVATLPEPVRDLARRRLVSRIRRFGYVGALDAARGLFTTSSLPADLRRELVVELDRTIGFHRRIDGGARPPAHLPLLEQWRADLAVDDLATRIQDLTAHGYHDLWMEHQSDALYEALAEELLTTPGSLAGLGDWLAAEAAKGAGAFGFTVGRRDTAGRCAETVRGWLGTDAARPFVLGYLHGVMARTGDLPGDWAAELDAVAAGHPELAVIATVTADRGARGVDRILAVIGRVTPPASRLLRQLAYGGWRERLVEPDRVRVLDALMGLRETGDRAAVGVGLELVAFWYHDAPGLDPTIVPAAARLAALAPTAEASHDRIHDWHRVLRLLAPFDPQMVAEVVVGLITGSGHDWRLDDGNVEVLAAAGRVAPRGVMNVIGAAILDPARRGIFGVDVFHGLFEAIGVAEVRRWVEAHGPEALRWVARHLDSPSVGPAGEVVIPAVTHWLFTDREGDQEAFELYLMGRHSGAFIATDDMADRTRAVMAPFTSHPLRRVREWAEYEIRSAEQHTDWLRRENEEDERL</sequence>
<accession>A0A517XUV5</accession>
<dbReference type="EMBL" id="CP036273">
    <property type="protein sequence ID" value="QDU21283.1"/>
    <property type="molecule type" value="Genomic_DNA"/>
</dbReference>
<gene>
    <name evidence="1" type="ORF">ETAA1_32490</name>
</gene>
<evidence type="ECO:0000313" key="1">
    <source>
        <dbReference type="EMBL" id="QDU21283.1"/>
    </source>
</evidence>
<dbReference type="AlphaFoldDB" id="A0A517XUV5"/>
<name>A0A517XUV5_9BACT</name>
<dbReference type="KEGG" id="uli:ETAA1_32490"/>
<proteinExistence type="predicted"/>
<dbReference type="OrthoDB" id="580757at2"/>
<reference evidence="1 2" key="1">
    <citation type="submission" date="2019-02" db="EMBL/GenBank/DDBJ databases">
        <title>Deep-cultivation of Planctomycetes and their phenomic and genomic characterization uncovers novel biology.</title>
        <authorList>
            <person name="Wiegand S."/>
            <person name="Jogler M."/>
            <person name="Boedeker C."/>
            <person name="Pinto D."/>
            <person name="Vollmers J."/>
            <person name="Rivas-Marin E."/>
            <person name="Kohn T."/>
            <person name="Peeters S.H."/>
            <person name="Heuer A."/>
            <person name="Rast P."/>
            <person name="Oberbeckmann S."/>
            <person name="Bunk B."/>
            <person name="Jeske O."/>
            <person name="Meyerdierks A."/>
            <person name="Storesund J.E."/>
            <person name="Kallscheuer N."/>
            <person name="Luecker S."/>
            <person name="Lage O.M."/>
            <person name="Pohl T."/>
            <person name="Merkel B.J."/>
            <person name="Hornburger P."/>
            <person name="Mueller R.-W."/>
            <person name="Bruemmer F."/>
            <person name="Labrenz M."/>
            <person name="Spormann A.M."/>
            <person name="Op den Camp H."/>
            <person name="Overmann J."/>
            <person name="Amann R."/>
            <person name="Jetten M.S.M."/>
            <person name="Mascher T."/>
            <person name="Medema M.H."/>
            <person name="Devos D.P."/>
            <person name="Kaster A.-K."/>
            <person name="Ovreas L."/>
            <person name="Rohde M."/>
            <person name="Galperin M.Y."/>
            <person name="Jogler C."/>
        </authorList>
    </citation>
    <scope>NUCLEOTIDE SEQUENCE [LARGE SCALE GENOMIC DNA]</scope>
    <source>
        <strain evidence="1 2">ETA_A1</strain>
    </source>
</reference>
<evidence type="ECO:0000313" key="2">
    <source>
        <dbReference type="Proteomes" id="UP000319576"/>
    </source>
</evidence>
<keyword evidence="2" id="KW-1185">Reference proteome</keyword>
<dbReference type="InterPro" id="IPR027417">
    <property type="entry name" value="P-loop_NTPase"/>
</dbReference>
<dbReference type="RefSeq" id="WP_145240119.1">
    <property type="nucleotide sequence ID" value="NZ_CP036273.1"/>
</dbReference>
<dbReference type="SUPFAM" id="SSF52540">
    <property type="entry name" value="P-loop containing nucleoside triphosphate hydrolases"/>
    <property type="match status" value="1"/>
</dbReference>
<organism evidence="1 2">
    <name type="scientific">Urbifossiella limnaea</name>
    <dbReference type="NCBI Taxonomy" id="2528023"/>
    <lineage>
        <taxon>Bacteria</taxon>
        <taxon>Pseudomonadati</taxon>
        <taxon>Planctomycetota</taxon>
        <taxon>Planctomycetia</taxon>
        <taxon>Gemmatales</taxon>
        <taxon>Gemmataceae</taxon>
        <taxon>Urbifossiella</taxon>
    </lineage>
</organism>
<dbReference type="Proteomes" id="UP000319576">
    <property type="component" value="Chromosome"/>
</dbReference>